<dbReference type="PANTHER" id="PTHR30203">
    <property type="entry name" value="OUTER MEMBRANE CATION EFFLUX PROTEIN"/>
    <property type="match status" value="1"/>
</dbReference>
<dbReference type="GO" id="GO:0005886">
    <property type="term" value="C:plasma membrane"/>
    <property type="evidence" value="ECO:0007669"/>
    <property type="project" value="UniProtKB-SubCell"/>
</dbReference>
<evidence type="ECO:0000256" key="2">
    <source>
        <dbReference type="RuleBase" id="RU362097"/>
    </source>
</evidence>
<comment type="similarity">
    <text evidence="1 2">Belongs to the outer membrane factor (OMF) (TC 1.B.17) family.</text>
</comment>
<gene>
    <name evidence="3" type="ORF">AVDCRST_MAG44-439</name>
</gene>
<keyword evidence="2" id="KW-0812">Transmembrane</keyword>
<dbReference type="NCBIfam" id="TIGR01845">
    <property type="entry name" value="outer_NodT"/>
    <property type="match status" value="1"/>
</dbReference>
<dbReference type="GO" id="GO:0015562">
    <property type="term" value="F:efflux transmembrane transporter activity"/>
    <property type="evidence" value="ECO:0007669"/>
    <property type="project" value="InterPro"/>
</dbReference>
<evidence type="ECO:0000313" key="3">
    <source>
        <dbReference type="EMBL" id="CAA9495269.1"/>
    </source>
</evidence>
<feature type="chain" id="PRO_5027159926" evidence="2">
    <location>
        <begin position="19"/>
        <end position="472"/>
    </location>
</feature>
<sequence length="472" mass="49506">MKPAPLLALLALAACTTAQPRSPAVQSVPPAYAAARTAGLPPADWWRNRLGDPALARLVAAALANSPDLAAAAARIQQARAGLGVSQAERMPILNGNGSVTFNRSSPNEGGIGSIDIPGAPEIDHEKVFYRAGIEGSWDSDLFGRLRADARAASARLDAAGFDAAAVRLALVTDVARNLVAARSALAREDVAQATTRSARESLEVSARKVRAGLVPGIDLTRAETLVAETASAVPKFEAEQSARVAALAALTGLAPVEIRSLVESELDIPHFEAPAAGVPSDLLLRRPDIVAALTRVAAADQDTASAIAERYPRLSITATLGLVATALGDLFSADALTGSVGPGLAGPLLDFRRNRARVEQARGRASEAVASYRQTVLRAFSEVETQLASVDARRRQIIALERQLAAAEETTRIARVQYRSGLTDYLGVLDAERTANRARDQLAVARGDLSDAQLALYRAIGGDFGSKEVSQ</sequence>
<protein>
    <submittedName>
        <fullName evidence="3">Efflux transport system, outer membrane factor (OMF) lipoprotein</fullName>
    </submittedName>
</protein>
<evidence type="ECO:0000256" key="1">
    <source>
        <dbReference type="ARBA" id="ARBA00007613"/>
    </source>
</evidence>
<keyword evidence="2" id="KW-1134">Transmembrane beta strand</keyword>
<dbReference type="EMBL" id="CADCVY010000032">
    <property type="protein sequence ID" value="CAA9495269.1"/>
    <property type="molecule type" value="Genomic_DNA"/>
</dbReference>
<proteinExistence type="inferred from homology"/>
<reference evidence="3" key="1">
    <citation type="submission" date="2020-02" db="EMBL/GenBank/DDBJ databases">
        <authorList>
            <person name="Meier V. D."/>
        </authorList>
    </citation>
    <scope>NUCLEOTIDE SEQUENCE</scope>
    <source>
        <strain evidence="3">AVDCRST_MAG44</strain>
    </source>
</reference>
<dbReference type="Gene3D" id="2.20.200.10">
    <property type="entry name" value="Outer membrane efflux proteins (OEP)"/>
    <property type="match status" value="1"/>
</dbReference>
<dbReference type="PROSITE" id="PS51257">
    <property type="entry name" value="PROKAR_LIPOPROTEIN"/>
    <property type="match status" value="1"/>
</dbReference>
<keyword evidence="2" id="KW-0564">Palmitate</keyword>
<dbReference type="AlphaFoldDB" id="A0A6J4SL70"/>
<dbReference type="SUPFAM" id="SSF56954">
    <property type="entry name" value="Outer membrane efflux proteins (OEP)"/>
    <property type="match status" value="1"/>
</dbReference>
<dbReference type="InterPro" id="IPR003423">
    <property type="entry name" value="OMP_efflux"/>
</dbReference>
<feature type="signal peptide" evidence="2">
    <location>
        <begin position="1"/>
        <end position="18"/>
    </location>
</feature>
<comment type="subcellular location">
    <subcellularLocation>
        <location evidence="2">Cell membrane</location>
        <topology evidence="2">Lipid-anchor</topology>
    </subcellularLocation>
</comment>
<dbReference type="Pfam" id="PF02321">
    <property type="entry name" value="OEP"/>
    <property type="match status" value="2"/>
</dbReference>
<accession>A0A6J4SL70</accession>
<keyword evidence="2" id="KW-0732">Signal</keyword>
<dbReference type="PANTHER" id="PTHR30203:SF25">
    <property type="entry name" value="OUTER MEMBRANE PROTEIN-RELATED"/>
    <property type="match status" value="1"/>
</dbReference>
<dbReference type="InterPro" id="IPR010131">
    <property type="entry name" value="MdtP/NodT-like"/>
</dbReference>
<keyword evidence="2 3" id="KW-0449">Lipoprotein</keyword>
<keyword evidence="2" id="KW-0472">Membrane</keyword>
<dbReference type="Gene3D" id="1.20.1600.10">
    <property type="entry name" value="Outer membrane efflux proteins (OEP)"/>
    <property type="match status" value="1"/>
</dbReference>
<organism evidence="3">
    <name type="scientific">uncultured Sphingomonas sp</name>
    <dbReference type="NCBI Taxonomy" id="158754"/>
    <lineage>
        <taxon>Bacteria</taxon>
        <taxon>Pseudomonadati</taxon>
        <taxon>Pseudomonadota</taxon>
        <taxon>Alphaproteobacteria</taxon>
        <taxon>Sphingomonadales</taxon>
        <taxon>Sphingomonadaceae</taxon>
        <taxon>Sphingomonas</taxon>
        <taxon>environmental samples</taxon>
    </lineage>
</organism>
<name>A0A6J4SL70_9SPHN</name>